<evidence type="ECO:0000256" key="1">
    <source>
        <dbReference type="SAM" id="MobiDB-lite"/>
    </source>
</evidence>
<evidence type="ECO:0000313" key="3">
    <source>
        <dbReference type="EMBL" id="KMZ66332.1"/>
    </source>
</evidence>
<feature type="region of interest" description="Disordered" evidence="1">
    <location>
        <begin position="1"/>
        <end position="20"/>
    </location>
</feature>
<dbReference type="SUPFAM" id="SSF81383">
    <property type="entry name" value="F-box domain"/>
    <property type="match status" value="1"/>
</dbReference>
<dbReference type="InterPro" id="IPR032675">
    <property type="entry name" value="LRR_dom_sf"/>
</dbReference>
<sequence length="328" mass="38085">MEVNQVIHDYTSENSQDNEDRITSLPDDIKQMILDNLSLKEAVSTSILSQEWRYIWRFRSKFFLNDHTFPDIINAVNQVLSVHKGDIDTFFAICNDNGDEDEDEDDIFLYISSEVINSWLDCLADAKVRNLKFRFPTENFLLSSSSSLFRCDRLITLDLAYMKLVLPQSFNEFRSLTNINFKYLFINSLDLERLIKSCPLLKKLKLNYLYCEILNIHSLNLKYLKVSGYYSCVNLNETPMITDASISTTFFHDDDCDFTNVLHNLTGVKALDLKINIIRYLKLGIGMKFNNMEKFKVSLVSDSKKDTEIIISILQCSPALDYFHIEVI</sequence>
<dbReference type="EMBL" id="LFYR01000981">
    <property type="protein sequence ID" value="KMZ66332.1"/>
    <property type="molecule type" value="Genomic_DNA"/>
</dbReference>
<dbReference type="InterPro" id="IPR055411">
    <property type="entry name" value="LRR_FXL15/At3g58940/PEG3-like"/>
</dbReference>
<name>A0A0K9PDL0_ZOSMR</name>
<gene>
    <name evidence="3" type="ORF">ZOSMA_2G03490</name>
</gene>
<dbReference type="STRING" id="29655.A0A0K9PDL0"/>
<dbReference type="InterPro" id="IPR036047">
    <property type="entry name" value="F-box-like_dom_sf"/>
</dbReference>
<dbReference type="Proteomes" id="UP000036987">
    <property type="component" value="Unassembled WGS sequence"/>
</dbReference>
<dbReference type="Pfam" id="PF00646">
    <property type="entry name" value="F-box"/>
    <property type="match status" value="1"/>
</dbReference>
<dbReference type="Gene3D" id="3.80.10.10">
    <property type="entry name" value="Ribonuclease Inhibitor"/>
    <property type="match status" value="1"/>
</dbReference>
<accession>A0A0K9PDL0</accession>
<proteinExistence type="predicted"/>
<keyword evidence="4" id="KW-1185">Reference proteome</keyword>
<dbReference type="OrthoDB" id="1163429at2759"/>
<evidence type="ECO:0000313" key="4">
    <source>
        <dbReference type="Proteomes" id="UP000036987"/>
    </source>
</evidence>
<feature type="domain" description="F-box" evidence="2">
    <location>
        <begin position="19"/>
        <end position="66"/>
    </location>
</feature>
<protein>
    <recommendedName>
        <fullName evidence="2">F-box domain-containing protein</fullName>
    </recommendedName>
</protein>
<dbReference type="Pfam" id="PF24758">
    <property type="entry name" value="LRR_At5g56370"/>
    <property type="match status" value="1"/>
</dbReference>
<dbReference type="PROSITE" id="PS50181">
    <property type="entry name" value="FBOX"/>
    <property type="match status" value="1"/>
</dbReference>
<dbReference type="AlphaFoldDB" id="A0A0K9PDL0"/>
<dbReference type="SUPFAM" id="SSF52047">
    <property type="entry name" value="RNI-like"/>
    <property type="match status" value="1"/>
</dbReference>
<reference evidence="4" key="1">
    <citation type="journal article" date="2016" name="Nature">
        <title>The genome of the seagrass Zostera marina reveals angiosperm adaptation to the sea.</title>
        <authorList>
            <person name="Olsen J.L."/>
            <person name="Rouze P."/>
            <person name="Verhelst B."/>
            <person name="Lin Y.-C."/>
            <person name="Bayer T."/>
            <person name="Collen J."/>
            <person name="Dattolo E."/>
            <person name="De Paoli E."/>
            <person name="Dittami S."/>
            <person name="Maumus F."/>
            <person name="Michel G."/>
            <person name="Kersting A."/>
            <person name="Lauritano C."/>
            <person name="Lohaus R."/>
            <person name="Toepel M."/>
            <person name="Tonon T."/>
            <person name="Vanneste K."/>
            <person name="Amirebrahimi M."/>
            <person name="Brakel J."/>
            <person name="Bostroem C."/>
            <person name="Chovatia M."/>
            <person name="Grimwood J."/>
            <person name="Jenkins J.W."/>
            <person name="Jueterbock A."/>
            <person name="Mraz A."/>
            <person name="Stam W.T."/>
            <person name="Tice H."/>
            <person name="Bornberg-Bauer E."/>
            <person name="Green P.J."/>
            <person name="Pearson G.A."/>
            <person name="Procaccini G."/>
            <person name="Duarte C.M."/>
            <person name="Schmutz J."/>
            <person name="Reusch T.B.H."/>
            <person name="Van de Peer Y."/>
        </authorList>
    </citation>
    <scope>NUCLEOTIDE SEQUENCE [LARGE SCALE GENOMIC DNA]</scope>
    <source>
        <strain evidence="4">cv. Finnish</strain>
    </source>
</reference>
<dbReference type="PANTHER" id="PTHR31639">
    <property type="entry name" value="F-BOX PROTEIN-LIKE"/>
    <property type="match status" value="1"/>
</dbReference>
<dbReference type="PANTHER" id="PTHR31639:SF56">
    <property type="entry name" value="OS08G0461800 PROTEIN"/>
    <property type="match status" value="1"/>
</dbReference>
<organism evidence="3 4">
    <name type="scientific">Zostera marina</name>
    <name type="common">Eelgrass</name>
    <dbReference type="NCBI Taxonomy" id="29655"/>
    <lineage>
        <taxon>Eukaryota</taxon>
        <taxon>Viridiplantae</taxon>
        <taxon>Streptophyta</taxon>
        <taxon>Embryophyta</taxon>
        <taxon>Tracheophyta</taxon>
        <taxon>Spermatophyta</taxon>
        <taxon>Magnoliopsida</taxon>
        <taxon>Liliopsida</taxon>
        <taxon>Zosteraceae</taxon>
        <taxon>Zostera</taxon>
    </lineage>
</organism>
<comment type="caution">
    <text evidence="3">The sequence shown here is derived from an EMBL/GenBank/DDBJ whole genome shotgun (WGS) entry which is preliminary data.</text>
</comment>
<dbReference type="OMA" id="FFAICND"/>
<dbReference type="SMART" id="SM00256">
    <property type="entry name" value="FBOX"/>
    <property type="match status" value="1"/>
</dbReference>
<dbReference type="InterPro" id="IPR001810">
    <property type="entry name" value="F-box_dom"/>
</dbReference>
<evidence type="ECO:0000259" key="2">
    <source>
        <dbReference type="PROSITE" id="PS50181"/>
    </source>
</evidence>